<keyword evidence="3" id="KW-0732">Signal</keyword>
<dbReference type="STRING" id="32040.SAMN04489710_104327"/>
<proteinExistence type="predicted"/>
<feature type="compositionally biased region" description="Low complexity" evidence="1">
    <location>
        <begin position="153"/>
        <end position="173"/>
    </location>
</feature>
<feature type="compositionally biased region" description="Low complexity" evidence="1">
    <location>
        <begin position="366"/>
        <end position="376"/>
    </location>
</feature>
<dbReference type="AlphaFoldDB" id="A0A1I1U4W9"/>
<feature type="region of interest" description="Disordered" evidence="1">
    <location>
        <begin position="640"/>
        <end position="682"/>
    </location>
</feature>
<dbReference type="OrthoDB" id="9180424at2"/>
<reference evidence="5" key="1">
    <citation type="submission" date="2016-10" db="EMBL/GenBank/DDBJ databases">
        <authorList>
            <person name="Varghese N."/>
            <person name="Submissions S."/>
        </authorList>
    </citation>
    <scope>NUCLEOTIDE SEQUENCE [LARGE SCALE GENOMIC DNA]</scope>
    <source>
        <strain evidence="5">DSM 7481</strain>
    </source>
</reference>
<evidence type="ECO:0000256" key="3">
    <source>
        <dbReference type="SAM" id="SignalP"/>
    </source>
</evidence>
<feature type="compositionally biased region" description="Low complexity" evidence="1">
    <location>
        <begin position="200"/>
        <end position="224"/>
    </location>
</feature>
<keyword evidence="2" id="KW-0472">Membrane</keyword>
<keyword evidence="5" id="KW-1185">Reference proteome</keyword>
<feature type="region of interest" description="Disordered" evidence="1">
    <location>
        <begin position="366"/>
        <end position="428"/>
    </location>
</feature>
<feature type="signal peptide" evidence="3">
    <location>
        <begin position="1"/>
        <end position="27"/>
    </location>
</feature>
<evidence type="ECO:0000313" key="5">
    <source>
        <dbReference type="Proteomes" id="UP000199517"/>
    </source>
</evidence>
<accession>A0A1I1U4W9</accession>
<feature type="region of interest" description="Disordered" evidence="1">
    <location>
        <begin position="721"/>
        <end position="757"/>
    </location>
</feature>
<dbReference type="EMBL" id="FOMQ01000004">
    <property type="protein sequence ID" value="SFD65852.1"/>
    <property type="molecule type" value="Genomic_DNA"/>
</dbReference>
<keyword evidence="2" id="KW-1133">Transmembrane helix</keyword>
<feature type="chain" id="PRO_5011481176" description="Tfp pilus assembly protein FimV" evidence="3">
    <location>
        <begin position="28"/>
        <end position="778"/>
    </location>
</feature>
<feature type="transmembrane region" description="Helical" evidence="2">
    <location>
        <begin position="329"/>
        <end position="350"/>
    </location>
</feature>
<sequence>MCKNGSNKNATIVKISNAILGASLSVAASGAAALSLGASHGSVVLGAPVDLVFDVQPDPGTDVESSCVRVRLVAGDTVVPDSKVQITPVPASGGRNPAVRVRANVAADEPVFTATVTAGCTGGVTRHYTFLSQLPESAAASPSSRPVDIGQLAGAPAAGARPGTASGAPVAGGTSARAARVPASGAAAAAPARAARPRASDAGTSLAPSRALRPAAAAPAPSPATAAADRARLVMEPLDVWLDSPLPLRSSAELSPAAPEASAQQRAEAAALWKALNTPVEDVQRAAGRTAQLETTVAAERARAASERAAAADLRQRLDSAEADRFPAVIVYALLGLLVLLLALAAWLWVRARRAGESAWMQAVAASGQPAAPGGPETDEDGGDAQRTRPQASAVPASRPQRLPTLPRGKGAATASTRPVLVPPAPQPAVAPAAAPAFNFPTFADSLSGAVVVEGPSTTRSAPLVPAPVAPVPAAVPPAPAPVAPSATRAPGPHPEDLFDIQQQAEFFVSVGEHDQAIGVLKQHIAAHGDTSAFAYLELLRLYHTLGRVESFNQLREKFHAQFNARVPEFAAFHRSGRTLQGFPEALAAIEAEWSSPAVLGIIEGYLFRQADAPNAVQFDLAAYDDLLLLLAVAQTTPASARGAAPPRARTTPAEVPDDESLAAFSPVPPSDTDKAAAREQELRSLDSLSAGLAWESLPTPLSQAQAPTAPVRLEDDPDAMLDIDLSEPPHLTLSDLPPVPVTAPPKPGEPVGFGMDNDKLELRLELEDIERKHPPKG</sequence>
<feature type="compositionally biased region" description="Low complexity" evidence="1">
    <location>
        <begin position="640"/>
        <end position="654"/>
    </location>
</feature>
<evidence type="ECO:0000313" key="4">
    <source>
        <dbReference type="EMBL" id="SFD65852.1"/>
    </source>
</evidence>
<gene>
    <name evidence="4" type="ORF">SAMN04489710_104327</name>
</gene>
<evidence type="ECO:0000256" key="2">
    <source>
        <dbReference type="SAM" id="Phobius"/>
    </source>
</evidence>
<keyword evidence="2" id="KW-0812">Transmembrane</keyword>
<feature type="compositionally biased region" description="Pro residues" evidence="1">
    <location>
        <begin position="738"/>
        <end position="749"/>
    </location>
</feature>
<protein>
    <recommendedName>
        <fullName evidence="6">Tfp pilus assembly protein FimV</fullName>
    </recommendedName>
</protein>
<evidence type="ECO:0008006" key="6">
    <source>
        <dbReference type="Google" id="ProtNLM"/>
    </source>
</evidence>
<feature type="compositionally biased region" description="Basic and acidic residues" evidence="1">
    <location>
        <begin position="672"/>
        <end position="682"/>
    </location>
</feature>
<organism evidence="4 5">
    <name type="scientific">Paracidovorax konjaci</name>
    <dbReference type="NCBI Taxonomy" id="32040"/>
    <lineage>
        <taxon>Bacteria</taxon>
        <taxon>Pseudomonadati</taxon>
        <taxon>Pseudomonadota</taxon>
        <taxon>Betaproteobacteria</taxon>
        <taxon>Burkholderiales</taxon>
        <taxon>Comamonadaceae</taxon>
        <taxon>Paracidovorax</taxon>
    </lineage>
</organism>
<dbReference type="Proteomes" id="UP000199517">
    <property type="component" value="Unassembled WGS sequence"/>
</dbReference>
<evidence type="ECO:0000256" key="1">
    <source>
        <dbReference type="SAM" id="MobiDB-lite"/>
    </source>
</evidence>
<feature type="region of interest" description="Disordered" evidence="1">
    <location>
        <begin position="187"/>
        <end position="224"/>
    </location>
</feature>
<feature type="region of interest" description="Disordered" evidence="1">
    <location>
        <begin position="139"/>
        <end position="173"/>
    </location>
</feature>
<name>A0A1I1U4W9_9BURK</name>